<keyword evidence="1" id="KW-0067">ATP-binding</keyword>
<sequence>MLLCAAEAGVVDAMARSIRRVWNADIRIVTTDSHPASLVTASLLSDRHVQVPAIDSPAFAGHVLEIIRSQAITDYAPLNDHEILALDSALRPGGDVAVWSCARAGELTRNKNAAYDFLIDLGIRVPRRFAVDELPESGPVFVKPLKGNRSRGSRLMQAEDVRDLSPAVRDSLIIQEVCESPEITVDSFHDHVTGHHRSLARERLITKSGVCVAARLYEDDKLSDIAFRIGEALHQRGTICFQTMRSETGPVITDLNLRPGAGTSMDAAAGLDLLAAMVACRTGAPVAPLIAARVPKEGIHITRQYHDHVMP</sequence>
<dbReference type="EMBL" id="JAHWQX010000002">
    <property type="protein sequence ID" value="MBW3097018.1"/>
    <property type="molecule type" value="Genomic_DNA"/>
</dbReference>
<dbReference type="Pfam" id="PF15632">
    <property type="entry name" value="ATPgrasp_Ter"/>
    <property type="match status" value="1"/>
</dbReference>
<gene>
    <name evidence="3" type="ORF">KY465_06975</name>
</gene>
<dbReference type="Proteomes" id="UP001430804">
    <property type="component" value="Unassembled WGS sequence"/>
</dbReference>
<name>A0ABS6WM41_9HYPH</name>
<dbReference type="InterPro" id="IPR011761">
    <property type="entry name" value="ATP-grasp"/>
</dbReference>
<evidence type="ECO:0000259" key="2">
    <source>
        <dbReference type="PROSITE" id="PS50975"/>
    </source>
</evidence>
<feature type="domain" description="ATP-grasp" evidence="2">
    <location>
        <begin position="115"/>
        <end position="282"/>
    </location>
</feature>
<dbReference type="PROSITE" id="PS50975">
    <property type="entry name" value="ATP_GRASP"/>
    <property type="match status" value="1"/>
</dbReference>
<protein>
    <submittedName>
        <fullName evidence="3">ATP-grasp domain-containing protein</fullName>
    </submittedName>
</protein>
<evidence type="ECO:0000256" key="1">
    <source>
        <dbReference type="PROSITE-ProRule" id="PRU00409"/>
    </source>
</evidence>
<reference evidence="3" key="1">
    <citation type="submission" date="2021-07" db="EMBL/GenBank/DDBJ databases">
        <title>Pseudohoeflea marina sp. nov. a polyhydroxyalcanoate-producing bacterium.</title>
        <authorList>
            <person name="Zheng W."/>
            <person name="Yu S."/>
            <person name="Huang Y."/>
        </authorList>
    </citation>
    <scope>NUCLEOTIDE SEQUENCE</scope>
    <source>
        <strain evidence="3">DP4N28-3</strain>
    </source>
</reference>
<evidence type="ECO:0000313" key="3">
    <source>
        <dbReference type="EMBL" id="MBW3097018.1"/>
    </source>
</evidence>
<evidence type="ECO:0000313" key="4">
    <source>
        <dbReference type="Proteomes" id="UP001430804"/>
    </source>
</evidence>
<keyword evidence="4" id="KW-1185">Reference proteome</keyword>
<comment type="caution">
    <text evidence="3">The sequence shown here is derived from an EMBL/GenBank/DDBJ whole genome shotgun (WGS) entry which is preliminary data.</text>
</comment>
<proteinExistence type="predicted"/>
<dbReference type="RefSeq" id="WP_219200966.1">
    <property type="nucleotide sequence ID" value="NZ_JAHWQX010000002.1"/>
</dbReference>
<organism evidence="3 4">
    <name type="scientific">Pseudohoeflea coraliihabitans</name>
    <dbReference type="NCBI Taxonomy" id="2860393"/>
    <lineage>
        <taxon>Bacteria</taxon>
        <taxon>Pseudomonadati</taxon>
        <taxon>Pseudomonadota</taxon>
        <taxon>Alphaproteobacteria</taxon>
        <taxon>Hyphomicrobiales</taxon>
        <taxon>Rhizobiaceae</taxon>
        <taxon>Pseudohoeflea</taxon>
    </lineage>
</organism>
<accession>A0ABS6WM41</accession>
<keyword evidence="1" id="KW-0547">Nucleotide-binding</keyword>